<dbReference type="Proteomes" id="UP000796880">
    <property type="component" value="Unassembled WGS sequence"/>
</dbReference>
<feature type="region of interest" description="Disordered" evidence="1">
    <location>
        <begin position="45"/>
        <end position="89"/>
    </location>
</feature>
<evidence type="ECO:0000313" key="3">
    <source>
        <dbReference type="Proteomes" id="UP000796880"/>
    </source>
</evidence>
<evidence type="ECO:0000313" key="2">
    <source>
        <dbReference type="EMBL" id="KAF3455396.1"/>
    </source>
</evidence>
<dbReference type="EMBL" id="VOIH02000001">
    <property type="protein sequence ID" value="KAF3455396.1"/>
    <property type="molecule type" value="Genomic_DNA"/>
</dbReference>
<protein>
    <submittedName>
        <fullName evidence="2">Uncharacterized protein</fullName>
    </submittedName>
</protein>
<reference evidence="2" key="1">
    <citation type="submission" date="2020-03" db="EMBL/GenBank/DDBJ databases">
        <title>A high-quality chromosome-level genome assembly of a woody plant with both climbing and erect habits, Rhamnella rubrinervis.</title>
        <authorList>
            <person name="Lu Z."/>
            <person name="Yang Y."/>
            <person name="Zhu X."/>
            <person name="Sun Y."/>
        </authorList>
    </citation>
    <scope>NUCLEOTIDE SEQUENCE</scope>
    <source>
        <strain evidence="2">BYM</strain>
        <tissue evidence="2">Leaf</tissue>
    </source>
</reference>
<comment type="caution">
    <text evidence="2">The sequence shown here is derived from an EMBL/GenBank/DDBJ whole genome shotgun (WGS) entry which is preliminary data.</text>
</comment>
<organism evidence="2 3">
    <name type="scientific">Rhamnella rubrinervis</name>
    <dbReference type="NCBI Taxonomy" id="2594499"/>
    <lineage>
        <taxon>Eukaryota</taxon>
        <taxon>Viridiplantae</taxon>
        <taxon>Streptophyta</taxon>
        <taxon>Embryophyta</taxon>
        <taxon>Tracheophyta</taxon>
        <taxon>Spermatophyta</taxon>
        <taxon>Magnoliopsida</taxon>
        <taxon>eudicotyledons</taxon>
        <taxon>Gunneridae</taxon>
        <taxon>Pentapetalae</taxon>
        <taxon>rosids</taxon>
        <taxon>fabids</taxon>
        <taxon>Rosales</taxon>
        <taxon>Rhamnaceae</taxon>
        <taxon>rhamnoid group</taxon>
        <taxon>Rhamneae</taxon>
        <taxon>Rhamnella</taxon>
    </lineage>
</organism>
<accession>A0A8K0HMU3</accession>
<feature type="compositionally biased region" description="Low complexity" evidence="1">
    <location>
        <begin position="48"/>
        <end position="70"/>
    </location>
</feature>
<evidence type="ECO:0000256" key="1">
    <source>
        <dbReference type="SAM" id="MobiDB-lite"/>
    </source>
</evidence>
<name>A0A8K0HMU3_9ROSA</name>
<sequence length="89" mass="9893">MVIHSHTIKGLRVSYGRMKRGIRVNSKLHSTALWQCRLREAKQSTWKTTSLASPRSSPTSSLPSSAQASLAFLTPSREPNDSSSPKRTR</sequence>
<dbReference type="AlphaFoldDB" id="A0A8K0HMU3"/>
<keyword evidence="3" id="KW-1185">Reference proteome</keyword>
<gene>
    <name evidence="2" type="ORF">FNV43_RR00020</name>
</gene>
<proteinExistence type="predicted"/>